<reference evidence="13" key="1">
    <citation type="journal article" date="2010" name="J. Virol.">
        <title>Multiple diverse circoviruses infect farm animals and are commonly found in human and chimpanzee feces.</title>
        <authorList>
            <person name="Li L."/>
            <person name="Kapoor A."/>
            <person name="Slikas B."/>
            <person name="Bamidele O.S."/>
            <person name="Wang C."/>
            <person name="Shaukat S."/>
            <person name="Masroor M.A."/>
            <person name="Wilson M.L."/>
            <person name="Ndjango J.B."/>
            <person name="Peeters M."/>
            <person name="Gross-Camp N.D."/>
            <person name="Muller M.N."/>
            <person name="Hahn B.H."/>
            <person name="Wolfe N.D."/>
            <person name="Triki H."/>
            <person name="Bartkus J."/>
            <person name="Zaidi S.Z."/>
            <person name="Delwart E."/>
        </authorList>
    </citation>
    <scope>NUCLEOTIDE SEQUENCE</scope>
    <source>
        <strain evidence="13">TN1</strain>
    </source>
</reference>
<keyword evidence="3" id="KW-0548">Nucleotidyltransferase</keyword>
<feature type="non-terminal residue" evidence="13">
    <location>
        <position position="1"/>
    </location>
</feature>
<dbReference type="GO" id="GO:0016779">
    <property type="term" value="F:nucleotidyltransferase activity"/>
    <property type="evidence" value="ECO:0007669"/>
    <property type="project" value="UniProtKB-KW"/>
</dbReference>
<dbReference type="GO" id="GO:0016787">
    <property type="term" value="F:hydrolase activity"/>
    <property type="evidence" value="ECO:0007669"/>
    <property type="project" value="UniProtKB-KW"/>
</dbReference>
<accession>D6MSI7</accession>
<feature type="domain" description="CRESS-DNA virus Rep endonuclease" evidence="12">
    <location>
        <begin position="1"/>
        <end position="70"/>
    </location>
</feature>
<keyword evidence="11" id="KW-0238">DNA-binding</keyword>
<evidence type="ECO:0000256" key="8">
    <source>
        <dbReference type="ARBA" id="ARBA00022759"/>
    </source>
</evidence>
<proteinExistence type="predicted"/>
<keyword evidence="9" id="KW-0378">Hydrolase</keyword>
<keyword evidence="10" id="KW-0190">Covalent protein-DNA linkage</keyword>
<dbReference type="EMBL" id="GQ404903">
    <property type="protein sequence ID" value="ADF80750.1"/>
    <property type="molecule type" value="Genomic_DNA"/>
</dbReference>
<evidence type="ECO:0000256" key="10">
    <source>
        <dbReference type="ARBA" id="ARBA00023124"/>
    </source>
</evidence>
<dbReference type="Pfam" id="PF02407">
    <property type="entry name" value="Viral_Rep"/>
    <property type="match status" value="1"/>
</dbReference>
<keyword evidence="2" id="KW-0808">Transferase</keyword>
<dbReference type="PROSITE" id="PS52020">
    <property type="entry name" value="CRESS_DNA_REP"/>
    <property type="match status" value="1"/>
</dbReference>
<keyword evidence="8" id="KW-0255">Endonuclease</keyword>
<evidence type="ECO:0000256" key="5">
    <source>
        <dbReference type="ARBA" id="ARBA00022722"/>
    </source>
</evidence>
<keyword evidence="7" id="KW-0547">Nucleotide-binding</keyword>
<dbReference type="GO" id="GO:0006260">
    <property type="term" value="P:DNA replication"/>
    <property type="evidence" value="ECO:0007669"/>
    <property type="project" value="UniProtKB-KW"/>
</dbReference>
<sequence>RELGRRICRGWDARICRGYVELSKPQRFSYFKDALPGAHWEGRKGSPDQARDYCRKEDSRVEGPWEYGTWKQKSPGKRNDIIRLKGYLDEGKSELEIAELDFGVWARHFRAIERYKLMVTQPRDWKSELIVLCGAPGCGKSKFCK</sequence>
<keyword evidence="4" id="KW-0235">DNA replication</keyword>
<evidence type="ECO:0000256" key="2">
    <source>
        <dbReference type="ARBA" id="ARBA00022679"/>
    </source>
</evidence>
<evidence type="ECO:0000313" key="13">
    <source>
        <dbReference type="EMBL" id="ADF80750.1"/>
    </source>
</evidence>
<comment type="subcellular location">
    <subcellularLocation>
        <location evidence="1">Host nucleus</location>
    </subcellularLocation>
</comment>
<keyword evidence="6" id="KW-0479">Metal-binding</keyword>
<feature type="non-terminal residue" evidence="13">
    <location>
        <position position="145"/>
    </location>
</feature>
<dbReference type="GO" id="GO:0004519">
    <property type="term" value="F:endonuclease activity"/>
    <property type="evidence" value="ECO:0007669"/>
    <property type="project" value="UniProtKB-KW"/>
</dbReference>
<gene>
    <name evidence="13" type="primary">rep</name>
</gene>
<evidence type="ECO:0000256" key="3">
    <source>
        <dbReference type="ARBA" id="ARBA00022695"/>
    </source>
</evidence>
<dbReference type="GO" id="GO:0003677">
    <property type="term" value="F:DNA binding"/>
    <property type="evidence" value="ECO:0007669"/>
    <property type="project" value="UniProtKB-KW"/>
</dbReference>
<dbReference type="Gene3D" id="3.40.1310.20">
    <property type="match status" value="1"/>
</dbReference>
<dbReference type="GO" id="GO:0046872">
    <property type="term" value="F:metal ion binding"/>
    <property type="evidence" value="ECO:0007669"/>
    <property type="project" value="UniProtKB-KW"/>
</dbReference>
<evidence type="ECO:0000256" key="11">
    <source>
        <dbReference type="ARBA" id="ARBA00023125"/>
    </source>
</evidence>
<protein>
    <submittedName>
        <fullName evidence="13">Replication-association protein</fullName>
    </submittedName>
</protein>
<keyword evidence="5" id="KW-0540">Nuclease</keyword>
<evidence type="ECO:0000259" key="12">
    <source>
        <dbReference type="PROSITE" id="PS52020"/>
    </source>
</evidence>
<dbReference type="GO" id="GO:0000166">
    <property type="term" value="F:nucleotide binding"/>
    <property type="evidence" value="ECO:0007669"/>
    <property type="project" value="UniProtKB-KW"/>
</dbReference>
<evidence type="ECO:0000256" key="6">
    <source>
        <dbReference type="ARBA" id="ARBA00022723"/>
    </source>
</evidence>
<evidence type="ECO:0000256" key="9">
    <source>
        <dbReference type="ARBA" id="ARBA00022801"/>
    </source>
</evidence>
<name>D6MSI7_9VIRU</name>
<evidence type="ECO:0000256" key="7">
    <source>
        <dbReference type="ARBA" id="ARBA00022741"/>
    </source>
</evidence>
<dbReference type="GO" id="GO:0042025">
    <property type="term" value="C:host cell nucleus"/>
    <property type="evidence" value="ECO:0007669"/>
    <property type="project" value="UniProtKB-SubCell"/>
</dbReference>
<organism evidence="13">
    <name type="scientific">Virus TN1</name>
    <dbReference type="NCBI Taxonomy" id="745097"/>
    <lineage>
        <taxon>Viruses</taxon>
    </lineage>
</organism>
<evidence type="ECO:0000256" key="4">
    <source>
        <dbReference type="ARBA" id="ARBA00022705"/>
    </source>
</evidence>
<evidence type="ECO:0000256" key="1">
    <source>
        <dbReference type="ARBA" id="ARBA00004147"/>
    </source>
</evidence>
<dbReference type="InterPro" id="IPR049912">
    <property type="entry name" value="CRESS_DNA_REP"/>
</dbReference>